<dbReference type="PANTHER" id="PTHR34504:SF2">
    <property type="entry name" value="UPF0150 PROTEIN SSL0259"/>
    <property type="match status" value="1"/>
</dbReference>
<proteinExistence type="predicted"/>
<gene>
    <name evidence="2" type="ORF">PITCH_A1560021</name>
</gene>
<dbReference type="InterPro" id="IPR051404">
    <property type="entry name" value="TA_system_antitoxin"/>
</dbReference>
<dbReference type="InterPro" id="IPR031807">
    <property type="entry name" value="HicB-like"/>
</dbReference>
<dbReference type="Gene3D" id="3.30.160.250">
    <property type="match status" value="1"/>
</dbReference>
<reference evidence="2" key="1">
    <citation type="submission" date="2018-01" db="EMBL/GenBank/DDBJ databases">
        <authorList>
            <person name="Regsiter A."/>
            <person name="William W."/>
        </authorList>
    </citation>
    <scope>NUCLEOTIDE SEQUENCE</scope>
    <source>
        <strain evidence="2">TRIP AH-1</strain>
    </source>
</reference>
<sequence>MKLKVMLEKGMDGYIVAHCPALKGCVTQGRTEEEALTNIKEAIELYLETEPEDRHHRPADEYKVCEIAL</sequence>
<dbReference type="EMBL" id="OJIN01000064">
    <property type="protein sequence ID" value="SPD72841.1"/>
    <property type="molecule type" value="Genomic_DNA"/>
</dbReference>
<dbReference type="Pfam" id="PF15919">
    <property type="entry name" value="HicB_lk_antitox"/>
    <property type="match status" value="1"/>
</dbReference>
<accession>A0A445MTZ6</accession>
<feature type="domain" description="HicB-like antitoxin of toxin-antitoxin system" evidence="1">
    <location>
        <begin position="6"/>
        <end position="58"/>
    </location>
</feature>
<evidence type="ECO:0000313" key="2">
    <source>
        <dbReference type="EMBL" id="SPD72841.1"/>
    </source>
</evidence>
<evidence type="ECO:0000259" key="1">
    <source>
        <dbReference type="Pfam" id="PF15919"/>
    </source>
</evidence>
<protein>
    <recommendedName>
        <fullName evidence="1">HicB-like antitoxin of toxin-antitoxin system domain-containing protein</fullName>
    </recommendedName>
</protein>
<dbReference type="InterPro" id="IPR035069">
    <property type="entry name" value="TTHA1013/TTHA0281-like"/>
</dbReference>
<dbReference type="PANTHER" id="PTHR34504">
    <property type="entry name" value="ANTITOXIN HICB"/>
    <property type="match status" value="1"/>
</dbReference>
<name>A0A445MTZ6_9BACT</name>
<organism evidence="2">
    <name type="scientific">uncultured Desulfobacterium sp</name>
    <dbReference type="NCBI Taxonomy" id="201089"/>
    <lineage>
        <taxon>Bacteria</taxon>
        <taxon>Pseudomonadati</taxon>
        <taxon>Thermodesulfobacteriota</taxon>
        <taxon>Desulfobacteria</taxon>
        <taxon>Desulfobacterales</taxon>
        <taxon>Desulfobacteriaceae</taxon>
        <taxon>Desulfobacterium</taxon>
        <taxon>environmental samples</taxon>
    </lineage>
</organism>
<dbReference type="AlphaFoldDB" id="A0A445MTZ6"/>
<dbReference type="SUPFAM" id="SSF143100">
    <property type="entry name" value="TTHA1013/TTHA0281-like"/>
    <property type="match status" value="1"/>
</dbReference>